<feature type="signal peptide" evidence="1">
    <location>
        <begin position="1"/>
        <end position="31"/>
    </location>
</feature>
<dbReference type="KEGG" id="tel:tll2076"/>
<dbReference type="Proteomes" id="UP000000440">
    <property type="component" value="Chromosome"/>
</dbReference>
<evidence type="ECO:0000313" key="2">
    <source>
        <dbReference type="EMBL" id="BAC09628.1"/>
    </source>
</evidence>
<organism evidence="2 3">
    <name type="scientific">Thermosynechococcus vestitus (strain NIES-2133 / IAM M-273 / BP-1)</name>
    <dbReference type="NCBI Taxonomy" id="197221"/>
    <lineage>
        <taxon>Bacteria</taxon>
        <taxon>Bacillati</taxon>
        <taxon>Cyanobacteriota</taxon>
        <taxon>Cyanophyceae</taxon>
        <taxon>Acaryochloridales</taxon>
        <taxon>Thermosynechococcaceae</taxon>
        <taxon>Thermosynechococcus</taxon>
    </lineage>
</organism>
<name>Q8DH83_THEVB</name>
<dbReference type="eggNOG" id="ENOG5032V94">
    <property type="taxonomic scope" value="Bacteria"/>
</dbReference>
<dbReference type="EnsemblBacteria" id="BAC09628">
    <property type="protein sequence ID" value="BAC09628"/>
    <property type="gene ID" value="BAC09628"/>
</dbReference>
<dbReference type="AlphaFoldDB" id="Q8DH83"/>
<dbReference type="RefSeq" id="WP_011057911.1">
    <property type="nucleotide sequence ID" value="NC_004113.1"/>
</dbReference>
<accession>Q8DH83</accession>
<keyword evidence="1" id="KW-0732">Signal</keyword>
<dbReference type="EMBL" id="BA000039">
    <property type="protein sequence ID" value="BAC09628.1"/>
    <property type="molecule type" value="Genomic_DNA"/>
</dbReference>
<protein>
    <submittedName>
        <fullName evidence="2">Tll2076 protein</fullName>
    </submittedName>
</protein>
<dbReference type="STRING" id="197221.gene:10748686"/>
<sequence length="200" mass="21927">MRTLSPPKARGRWLSAVAAIALLGLHPLRTAANTLTEDLPPAVAAAIALPVNQQQVVVSEQPSAVGLTVPSLWWAVQQFGDEVIQRWQAFPAIGAPGGRVEAFVSPSAWGRLSYLRRFALIYQLGNASRSFGYQLLLRDRRRVLYGAYTCQFDALTVEYLPEVTDAAGNPIPFFPPSSELNCQVWVNPNIPVMFPAQGLR</sequence>
<evidence type="ECO:0000256" key="1">
    <source>
        <dbReference type="SAM" id="SignalP"/>
    </source>
</evidence>
<gene>
    <name evidence="2" type="ordered locus">tll2076</name>
</gene>
<proteinExistence type="predicted"/>
<dbReference type="PATRIC" id="fig|197221.4.peg.2172"/>
<keyword evidence="3" id="KW-1185">Reference proteome</keyword>
<evidence type="ECO:0000313" key="3">
    <source>
        <dbReference type="Proteomes" id="UP000000440"/>
    </source>
</evidence>
<reference evidence="2 3" key="1">
    <citation type="journal article" date="2002" name="DNA Res.">
        <title>Complete genome structure of the thermophilic cyanobacterium Thermosynechococcus elongatus BP-1.</title>
        <authorList>
            <person name="Nakamura Y."/>
            <person name="Kaneko T."/>
            <person name="Sato S."/>
            <person name="Ikeuchi M."/>
            <person name="Katoh H."/>
            <person name="Sasamoto S."/>
            <person name="Watanabe A."/>
            <person name="Iriguchi M."/>
            <person name="Kawashima K."/>
            <person name="Kimura T."/>
            <person name="Kishida Y."/>
            <person name="Kiyokawa C."/>
            <person name="Kohara M."/>
            <person name="Matsumoto M."/>
            <person name="Matsuno A."/>
            <person name="Nakazaki N."/>
            <person name="Shimpo S."/>
            <person name="Sugimoto M."/>
            <person name="Takeuchi C."/>
            <person name="Yamada M."/>
            <person name="Tabata S."/>
        </authorList>
    </citation>
    <scope>NUCLEOTIDE SEQUENCE [LARGE SCALE GENOMIC DNA]</scope>
    <source>
        <strain evidence="3">IAM M-273 / NIES-2133 / BP-1</strain>
    </source>
</reference>
<feature type="chain" id="PRO_5004306735" evidence="1">
    <location>
        <begin position="32"/>
        <end position="200"/>
    </location>
</feature>